<dbReference type="Gene3D" id="1.10.8.60">
    <property type="match status" value="1"/>
</dbReference>
<dbReference type="InterPro" id="IPR058031">
    <property type="entry name" value="AAA_lid_NorR"/>
</dbReference>
<dbReference type="GO" id="GO:0003677">
    <property type="term" value="F:DNA binding"/>
    <property type="evidence" value="ECO:0007669"/>
    <property type="project" value="UniProtKB-KW"/>
</dbReference>
<dbReference type="Proteomes" id="UP000004662">
    <property type="component" value="Chromosome"/>
</dbReference>
<feature type="transmembrane region" description="Helical" evidence="6">
    <location>
        <begin position="30"/>
        <end position="57"/>
    </location>
</feature>
<dbReference type="PROSITE" id="PS00688">
    <property type="entry name" value="SIGMA54_INTERACT_3"/>
    <property type="match status" value="1"/>
</dbReference>
<dbReference type="SUPFAM" id="SSF52540">
    <property type="entry name" value="P-loop containing nucleoside triphosphate hydrolases"/>
    <property type="match status" value="1"/>
</dbReference>
<evidence type="ECO:0000256" key="3">
    <source>
        <dbReference type="ARBA" id="ARBA00023015"/>
    </source>
</evidence>
<dbReference type="InterPro" id="IPR036388">
    <property type="entry name" value="WH-like_DNA-bd_sf"/>
</dbReference>
<accession>G7Q541</accession>
<dbReference type="PROSITE" id="PS00676">
    <property type="entry name" value="SIGMA54_INTERACT_2"/>
    <property type="match status" value="1"/>
</dbReference>
<dbReference type="CDD" id="cd00009">
    <property type="entry name" value="AAA"/>
    <property type="match status" value="1"/>
</dbReference>
<dbReference type="Gene3D" id="3.40.50.300">
    <property type="entry name" value="P-loop containing nucleotide triphosphate hydrolases"/>
    <property type="match status" value="1"/>
</dbReference>
<dbReference type="InterPro" id="IPR025944">
    <property type="entry name" value="Sigma_54_int_dom_CS"/>
</dbReference>
<sequence>MLSLFRRATGLGTNEAYFEQLAEWSIRKKLLVFLIPAVIAILTATGLILNVFSNYYIDLAISRSSITLTLAQAHALEDLLDSAREDIVSLAHKPLTPDRLRDFMEASAVARGHLYAEAAYIGDGMENQYVFLRNDDSVEEVPLEVARQARNGPLLVARKAVSLVPGQVSLSELAEVYYPPTGFGGGPRPRELTLLRLTTPVADAAGGIAGYLVLSLDARKPRNVLSLYNSPRSPLLGFNRTTENRQSIFVDDRGWMLLQSENVEDPQRPLSVEAVKNGLSGDHGKPGYDNAFRPGPRHETFWRMVTAIQQGQSGMERGEPDFGPPKIATSEDFIGYAPVRFKTARDSEPEVVGGVIYIDRSLLPRAAEFGQINILFMTTLGAILSLALLIVFMGRVITRPLHRLTLAVREMRQEGRLRELDLPDSDLESSTLKRAINSLIAALLSKEMEIKARDERLRSVRAKEKVPAIVPKSRQGLEGECLEDLVGESPAMARLIERIRKTAATDADVLIVGETGTGKELTAEAIHRLSRRAAMPFISINCGALDENLLMDALFGHVKGAFSEAKSDRKGAFVAADGGTLLLDEIGNASSRVQQALLRALSVRRISPLGSDEETGFDVRVIAATNVNLKELVASGEFREDLYYRLQVLAVSTPALRERREDIGILAGYFLRLASRRMGKGELFLSRGALDKLMAHGWPGNVRELKNCLIRAVALAEREVILAEDIRFEEEGLDGQAGQMPPALEPAPEPAVFEAPLSQRQRKALRALLDRESFSRQDYQETGVGGVPQRTAQHDLQDLVNRGILQKSGRGPSTRYRLSRDSE</sequence>
<keyword evidence="4" id="KW-0238">DNA-binding</keyword>
<dbReference type="EMBL" id="CM001368">
    <property type="protein sequence ID" value="EHJ48364.1"/>
    <property type="molecule type" value="Genomic_DNA"/>
</dbReference>
<name>G7Q541_9BACT</name>
<dbReference type="Pfam" id="PF00158">
    <property type="entry name" value="Sigma54_activat"/>
    <property type="match status" value="1"/>
</dbReference>
<dbReference type="InterPro" id="IPR002078">
    <property type="entry name" value="Sigma_54_int"/>
</dbReference>
<reference evidence="9" key="1">
    <citation type="journal article" date="2015" name="Genome Announc.">
        <title>High-Quality Draft Genome Sequence of Desulfovibrio carbinoliphilus FW-101-2B, an Organic Acid-Oxidizing Sulfate-Reducing Bacterium Isolated from Uranium(VI)-Contaminated Groundwater.</title>
        <authorList>
            <person name="Ramsay B.D."/>
            <person name="Hwang C."/>
            <person name="Woo H.L."/>
            <person name="Carroll S.L."/>
            <person name="Lucas S."/>
            <person name="Han J."/>
            <person name="Lapidus A.L."/>
            <person name="Cheng J.F."/>
            <person name="Goodwin L.A."/>
            <person name="Pitluck S."/>
            <person name="Peters L."/>
            <person name="Chertkov O."/>
            <person name="Held B."/>
            <person name="Detter J.C."/>
            <person name="Han C.S."/>
            <person name="Tapia R."/>
            <person name="Land M.L."/>
            <person name="Hauser L.J."/>
            <person name="Kyrpides N.C."/>
            <person name="Ivanova N.N."/>
            <person name="Mikhailova N."/>
            <person name="Pagani I."/>
            <person name="Woyke T."/>
            <person name="Arkin A.P."/>
            <person name="Dehal P."/>
            <person name="Chivian D."/>
            <person name="Criddle C.S."/>
            <person name="Wu W."/>
            <person name="Chakraborty R."/>
            <person name="Hazen T.C."/>
            <person name="Fields M.W."/>
        </authorList>
    </citation>
    <scope>NUCLEOTIDE SEQUENCE [LARGE SCALE GENOMIC DNA]</scope>
    <source>
        <strain evidence="9">FW-101-2B</strain>
    </source>
</reference>
<feature type="transmembrane region" description="Helical" evidence="6">
    <location>
        <begin position="374"/>
        <end position="394"/>
    </location>
</feature>
<dbReference type="eggNOG" id="COG3829">
    <property type="taxonomic scope" value="Bacteria"/>
</dbReference>
<dbReference type="OrthoDB" id="9763792at2"/>
<keyword evidence="6" id="KW-1133">Transmembrane helix</keyword>
<dbReference type="GO" id="GO:0005524">
    <property type="term" value="F:ATP binding"/>
    <property type="evidence" value="ECO:0007669"/>
    <property type="project" value="UniProtKB-KW"/>
</dbReference>
<dbReference type="STRING" id="694327.DFW101_2360"/>
<evidence type="ECO:0000256" key="5">
    <source>
        <dbReference type="ARBA" id="ARBA00023163"/>
    </source>
</evidence>
<organism evidence="8 9">
    <name type="scientific">Solidesulfovibrio carbinoliphilus subsp. oakridgensis</name>
    <dbReference type="NCBI Taxonomy" id="694327"/>
    <lineage>
        <taxon>Bacteria</taxon>
        <taxon>Pseudomonadati</taxon>
        <taxon>Thermodesulfobacteriota</taxon>
        <taxon>Desulfovibrionia</taxon>
        <taxon>Desulfovibrionales</taxon>
        <taxon>Desulfovibrionaceae</taxon>
        <taxon>Solidesulfovibrio</taxon>
    </lineage>
</organism>
<dbReference type="GO" id="GO:0006355">
    <property type="term" value="P:regulation of DNA-templated transcription"/>
    <property type="evidence" value="ECO:0007669"/>
    <property type="project" value="InterPro"/>
</dbReference>
<dbReference type="HOGENOM" id="CLU_017854_0_0_7"/>
<dbReference type="PANTHER" id="PTHR32071">
    <property type="entry name" value="TRANSCRIPTIONAL REGULATORY PROTEIN"/>
    <property type="match status" value="1"/>
</dbReference>
<dbReference type="InterPro" id="IPR025943">
    <property type="entry name" value="Sigma_54_int_dom_ATP-bd_2"/>
</dbReference>
<dbReference type="RefSeq" id="WP_009181740.1">
    <property type="nucleotide sequence ID" value="NZ_CM001368.1"/>
</dbReference>
<dbReference type="Gene3D" id="6.10.340.10">
    <property type="match status" value="1"/>
</dbReference>
<keyword evidence="2" id="KW-0067">ATP-binding</keyword>
<feature type="domain" description="Sigma-54 factor interaction" evidence="7">
    <location>
        <begin position="485"/>
        <end position="714"/>
    </location>
</feature>
<dbReference type="PANTHER" id="PTHR32071:SF117">
    <property type="entry name" value="PTS-DEPENDENT DIHYDROXYACETONE KINASE OPERON REGULATORY PROTEIN-RELATED"/>
    <property type="match status" value="1"/>
</dbReference>
<keyword evidence="6" id="KW-0472">Membrane</keyword>
<evidence type="ECO:0000256" key="4">
    <source>
        <dbReference type="ARBA" id="ARBA00023125"/>
    </source>
</evidence>
<dbReference type="PROSITE" id="PS50045">
    <property type="entry name" value="SIGMA54_INTERACT_4"/>
    <property type="match status" value="1"/>
</dbReference>
<dbReference type="SMART" id="SM00382">
    <property type="entry name" value="AAA"/>
    <property type="match status" value="1"/>
</dbReference>
<dbReference type="AlphaFoldDB" id="G7Q541"/>
<evidence type="ECO:0000313" key="9">
    <source>
        <dbReference type="Proteomes" id="UP000004662"/>
    </source>
</evidence>
<gene>
    <name evidence="8" type="ORF">DFW101_2360</name>
</gene>
<dbReference type="InterPro" id="IPR003593">
    <property type="entry name" value="AAA+_ATPase"/>
</dbReference>
<dbReference type="Gene3D" id="1.10.10.10">
    <property type="entry name" value="Winged helix-like DNA-binding domain superfamily/Winged helix DNA-binding domain"/>
    <property type="match status" value="1"/>
</dbReference>
<keyword evidence="6" id="KW-0812">Transmembrane</keyword>
<evidence type="ECO:0000259" key="7">
    <source>
        <dbReference type="PROSITE" id="PS50045"/>
    </source>
</evidence>
<protein>
    <submittedName>
        <fullName evidence="8">Sigma 54 interacting domain protein</fullName>
    </submittedName>
</protein>
<evidence type="ECO:0000256" key="6">
    <source>
        <dbReference type="SAM" id="Phobius"/>
    </source>
</evidence>
<proteinExistence type="predicted"/>
<dbReference type="FunFam" id="3.40.50.300:FF:000006">
    <property type="entry name" value="DNA-binding transcriptional regulator NtrC"/>
    <property type="match status" value="1"/>
</dbReference>
<keyword evidence="3" id="KW-0805">Transcription regulation</keyword>
<keyword evidence="9" id="KW-1185">Reference proteome</keyword>
<dbReference type="Pfam" id="PF25601">
    <property type="entry name" value="AAA_lid_14"/>
    <property type="match status" value="1"/>
</dbReference>
<evidence type="ECO:0000256" key="2">
    <source>
        <dbReference type="ARBA" id="ARBA00022840"/>
    </source>
</evidence>
<evidence type="ECO:0000313" key="8">
    <source>
        <dbReference type="EMBL" id="EHJ48364.1"/>
    </source>
</evidence>
<keyword evidence="5" id="KW-0804">Transcription</keyword>
<dbReference type="InterPro" id="IPR027417">
    <property type="entry name" value="P-loop_NTPase"/>
</dbReference>
<evidence type="ECO:0000256" key="1">
    <source>
        <dbReference type="ARBA" id="ARBA00022741"/>
    </source>
</evidence>
<keyword evidence="1" id="KW-0547">Nucleotide-binding</keyword>